<comment type="caution">
    <text evidence="1">The sequence shown here is derived from an EMBL/GenBank/DDBJ whole genome shotgun (WGS) entry which is preliminary data.</text>
</comment>
<organism evidence="1 2">
    <name type="scientific">Sphingobium chungbukense</name>
    <dbReference type="NCBI Taxonomy" id="56193"/>
    <lineage>
        <taxon>Bacteria</taxon>
        <taxon>Pseudomonadati</taxon>
        <taxon>Pseudomonadota</taxon>
        <taxon>Alphaproteobacteria</taxon>
        <taxon>Sphingomonadales</taxon>
        <taxon>Sphingomonadaceae</taxon>
        <taxon>Sphingobium</taxon>
    </lineage>
</organism>
<dbReference type="Proteomes" id="UP000033874">
    <property type="component" value="Unassembled WGS sequence"/>
</dbReference>
<keyword evidence="2" id="KW-1185">Reference proteome</keyword>
<accession>A0A0M3AKH6</accession>
<evidence type="ECO:0000313" key="1">
    <source>
        <dbReference type="EMBL" id="KKW90463.1"/>
    </source>
</evidence>
<name>A0A0M3AKH6_9SPHN</name>
<dbReference type="RefSeq" id="WP_046765539.1">
    <property type="nucleotide sequence ID" value="NZ_LBIC01000010.1"/>
</dbReference>
<evidence type="ECO:0000313" key="2">
    <source>
        <dbReference type="Proteomes" id="UP000033874"/>
    </source>
</evidence>
<dbReference type="AlphaFoldDB" id="A0A0M3AKH6"/>
<proteinExistence type="predicted"/>
<reference evidence="1 2" key="1">
    <citation type="submission" date="2015-04" db="EMBL/GenBank/DDBJ databases">
        <title>Genome sequence of aromatic hydrocarbons-degrading Sphingobium chungbukense DJ77.</title>
        <authorList>
            <person name="Kim Y.-C."/>
            <person name="Chae J.-C."/>
        </authorList>
    </citation>
    <scope>NUCLEOTIDE SEQUENCE [LARGE SCALE GENOMIC DNA]</scope>
    <source>
        <strain evidence="1 2">DJ77</strain>
    </source>
</reference>
<dbReference type="STRING" id="56193.YP76_19830"/>
<dbReference type="EMBL" id="LBIC01000010">
    <property type="protein sequence ID" value="KKW90463.1"/>
    <property type="molecule type" value="Genomic_DNA"/>
</dbReference>
<dbReference type="PATRIC" id="fig|56193.3.peg.4171"/>
<protein>
    <submittedName>
        <fullName evidence="1">Uncharacterized protein</fullName>
    </submittedName>
</protein>
<sequence length="150" mass="16709">MRVLLSRVRIGVREPTYSYRLYVPFREISPERQALIPMHSDYGHSTGLLARVSDVIAPMAHLESAPGVEKHKRGRLIDDVAERVGALLLQVAFPEMREPMVPFRLMIPAAPSNARVFGSIENLSGRYGELAARLPTVTATSLGFRLEGDR</sequence>
<gene>
    <name evidence="1" type="ORF">YP76_19830</name>
</gene>